<evidence type="ECO:0000256" key="2">
    <source>
        <dbReference type="SAM" id="SignalP"/>
    </source>
</evidence>
<reference evidence="3 4" key="1">
    <citation type="submission" date="2009-06" db="EMBL/GenBank/DDBJ databases">
        <title>Complete sequence of Desulfovibrio salexigens DSM 2638.</title>
        <authorList>
            <consortium name="US DOE Joint Genome Institute"/>
            <person name="Lucas S."/>
            <person name="Copeland A."/>
            <person name="Lapidus A."/>
            <person name="Glavina del Rio T."/>
            <person name="Tice H."/>
            <person name="Bruce D."/>
            <person name="Goodwin L."/>
            <person name="Pitluck S."/>
            <person name="Munk A.C."/>
            <person name="Brettin T."/>
            <person name="Detter J.C."/>
            <person name="Han C."/>
            <person name="Tapia R."/>
            <person name="Larimer F."/>
            <person name="Land M."/>
            <person name="Hauser L."/>
            <person name="Kyrpides N."/>
            <person name="Anderson I."/>
            <person name="Wall J.D."/>
            <person name="Arkin A.P."/>
            <person name="Dehal P."/>
            <person name="Chivian D."/>
            <person name="Giles B."/>
            <person name="Hazen T.C."/>
        </authorList>
    </citation>
    <scope>NUCLEOTIDE SEQUENCE [LARGE SCALE GENOMIC DNA]</scope>
    <source>
        <strain evidence="4">ATCC 14822 / DSM 2638 / NCIMB 8403 / VKM B-1763</strain>
    </source>
</reference>
<proteinExistence type="predicted"/>
<evidence type="ECO:0000313" key="3">
    <source>
        <dbReference type="EMBL" id="ACS79321.1"/>
    </source>
</evidence>
<sequence length="70" mass="7872">MKRFKILLLCVVAFLTLSACGFKQADSAKQSMEGVHQSAGDLKDETKSAKDRTEEIKQEESQDSTEGYKW</sequence>
<protein>
    <recommendedName>
        <fullName evidence="5">Lipoprotein</fullName>
    </recommendedName>
</protein>
<evidence type="ECO:0000256" key="1">
    <source>
        <dbReference type="SAM" id="MobiDB-lite"/>
    </source>
</evidence>
<feature type="compositionally biased region" description="Basic and acidic residues" evidence="1">
    <location>
        <begin position="41"/>
        <end position="70"/>
    </location>
</feature>
<feature type="signal peptide" evidence="2">
    <location>
        <begin position="1"/>
        <end position="25"/>
    </location>
</feature>
<dbReference type="EMBL" id="CP001649">
    <property type="protein sequence ID" value="ACS79321.1"/>
    <property type="molecule type" value="Genomic_DNA"/>
</dbReference>
<evidence type="ECO:0008006" key="5">
    <source>
        <dbReference type="Google" id="ProtNLM"/>
    </source>
</evidence>
<dbReference type="RefSeq" id="WP_015851139.1">
    <property type="nucleotide sequence ID" value="NC_012881.1"/>
</dbReference>
<organism evidence="3 4">
    <name type="scientific">Maridesulfovibrio salexigens (strain ATCC 14822 / DSM 2638 / NCIMB 8403 / VKM B-1763)</name>
    <name type="common">Desulfovibrio salexigens</name>
    <dbReference type="NCBI Taxonomy" id="526222"/>
    <lineage>
        <taxon>Bacteria</taxon>
        <taxon>Pseudomonadati</taxon>
        <taxon>Thermodesulfobacteriota</taxon>
        <taxon>Desulfovibrionia</taxon>
        <taxon>Desulfovibrionales</taxon>
        <taxon>Desulfovibrionaceae</taxon>
        <taxon>Maridesulfovibrio</taxon>
    </lineage>
</organism>
<keyword evidence="4" id="KW-1185">Reference proteome</keyword>
<dbReference type="eggNOG" id="ENOG5031633">
    <property type="taxonomic scope" value="Bacteria"/>
</dbReference>
<keyword evidence="2" id="KW-0732">Signal</keyword>
<dbReference type="OrthoDB" id="9922263at2"/>
<feature type="chain" id="PRO_5002963014" description="Lipoprotein" evidence="2">
    <location>
        <begin position="26"/>
        <end position="70"/>
    </location>
</feature>
<dbReference type="Proteomes" id="UP000002601">
    <property type="component" value="Chromosome"/>
</dbReference>
<dbReference type="PROSITE" id="PS51257">
    <property type="entry name" value="PROKAR_LIPOPROTEIN"/>
    <property type="match status" value="1"/>
</dbReference>
<dbReference type="STRING" id="526222.Desal_1258"/>
<dbReference type="AlphaFoldDB" id="C6C1S5"/>
<dbReference type="HOGENOM" id="CLU_2751142_0_0_7"/>
<dbReference type="KEGG" id="dsa:Desal_1258"/>
<gene>
    <name evidence="3" type="ordered locus">Desal_1258</name>
</gene>
<accession>C6C1S5</accession>
<feature type="region of interest" description="Disordered" evidence="1">
    <location>
        <begin position="33"/>
        <end position="70"/>
    </location>
</feature>
<name>C6C1S5_MARSD</name>
<evidence type="ECO:0000313" key="4">
    <source>
        <dbReference type="Proteomes" id="UP000002601"/>
    </source>
</evidence>